<dbReference type="EMBL" id="CAUWAG010000012">
    <property type="protein sequence ID" value="CAJ2508878.1"/>
    <property type="molecule type" value="Genomic_DNA"/>
</dbReference>
<evidence type="ECO:0000313" key="3">
    <source>
        <dbReference type="Proteomes" id="UP001295740"/>
    </source>
</evidence>
<dbReference type="InterPro" id="IPR056002">
    <property type="entry name" value="DUF7580"/>
</dbReference>
<protein>
    <submittedName>
        <fullName evidence="2">Uu.00g139040.m01.CDS01</fullName>
    </submittedName>
</protein>
<evidence type="ECO:0000313" key="2">
    <source>
        <dbReference type="EMBL" id="CAJ2508878.1"/>
    </source>
</evidence>
<gene>
    <name evidence="2" type="ORF">KHLLAP_LOCUS9346</name>
</gene>
<dbReference type="Pfam" id="PF24476">
    <property type="entry name" value="DUF7580"/>
    <property type="match status" value="1"/>
</dbReference>
<feature type="domain" description="DUF7580" evidence="1">
    <location>
        <begin position="42"/>
        <end position="237"/>
    </location>
</feature>
<dbReference type="AlphaFoldDB" id="A0AAI8VQR2"/>
<organism evidence="2 3">
    <name type="scientific">Anthostomella pinea</name>
    <dbReference type="NCBI Taxonomy" id="933095"/>
    <lineage>
        <taxon>Eukaryota</taxon>
        <taxon>Fungi</taxon>
        <taxon>Dikarya</taxon>
        <taxon>Ascomycota</taxon>
        <taxon>Pezizomycotina</taxon>
        <taxon>Sordariomycetes</taxon>
        <taxon>Xylariomycetidae</taxon>
        <taxon>Xylariales</taxon>
        <taxon>Xylariaceae</taxon>
        <taxon>Anthostomella</taxon>
    </lineage>
</organism>
<accession>A0AAI8VQR2</accession>
<keyword evidence="3" id="KW-1185">Reference proteome</keyword>
<dbReference type="Proteomes" id="UP001295740">
    <property type="component" value="Unassembled WGS sequence"/>
</dbReference>
<proteinExistence type="predicted"/>
<reference evidence="2" key="1">
    <citation type="submission" date="2023-10" db="EMBL/GenBank/DDBJ databases">
        <authorList>
            <person name="Hackl T."/>
        </authorList>
    </citation>
    <scope>NUCLEOTIDE SEQUENCE</scope>
</reference>
<dbReference type="PANTHER" id="PTHR35186">
    <property type="entry name" value="ANK_REP_REGION DOMAIN-CONTAINING PROTEIN"/>
    <property type="match status" value="1"/>
</dbReference>
<name>A0AAI8VQR2_9PEZI</name>
<comment type="caution">
    <text evidence="2">The sequence shown here is derived from an EMBL/GenBank/DDBJ whole genome shotgun (WGS) entry which is preliminary data.</text>
</comment>
<sequence>MSSQPASLCVLLSTNPTWDPLQLIEPNEKVYVLIRHDGATETQTKDETLRSLLAERYTAQQTLVTRKRLPKVDWLALCAGLCWAILFLSGSPWLPPTSWEWIDEINVLWNKDTPDLHCPALAGEFQSTKQHNQAQCQNPQLTRNLLFTFGSLLVELSLGVSLEDLRPKIYGKAPAGSTFGNDATLNEQAQKVYDELGYTYGDAVQRCLKCSFPGSDATHSFEYEQFRLDFFKGVVVPVQATYQHMVPRGSKCKITG</sequence>
<evidence type="ECO:0000259" key="1">
    <source>
        <dbReference type="Pfam" id="PF24476"/>
    </source>
</evidence>
<dbReference type="PANTHER" id="PTHR35186:SF4">
    <property type="entry name" value="PRION-INHIBITION AND PROPAGATION HELO DOMAIN-CONTAINING PROTEIN"/>
    <property type="match status" value="1"/>
</dbReference>